<dbReference type="PROSITE" id="PS50405">
    <property type="entry name" value="GST_CTER"/>
    <property type="match status" value="1"/>
</dbReference>
<dbReference type="InterPro" id="IPR036282">
    <property type="entry name" value="Glutathione-S-Trfase_C_sf"/>
</dbReference>
<evidence type="ECO:0000256" key="1">
    <source>
        <dbReference type="ARBA" id="ARBA00010007"/>
    </source>
</evidence>
<dbReference type="PROSITE" id="PS50404">
    <property type="entry name" value="GST_NTER"/>
    <property type="match status" value="1"/>
</dbReference>
<evidence type="ECO:0000313" key="5">
    <source>
        <dbReference type="Proteomes" id="UP000027586"/>
    </source>
</evidence>
<feature type="domain" description="GST N-terminal" evidence="2">
    <location>
        <begin position="6"/>
        <end position="88"/>
    </location>
</feature>
<dbReference type="InterPro" id="IPR005955">
    <property type="entry name" value="GST_Zeta"/>
</dbReference>
<dbReference type="GO" id="GO:0005737">
    <property type="term" value="C:cytoplasm"/>
    <property type="evidence" value="ECO:0007669"/>
    <property type="project" value="InterPro"/>
</dbReference>
<dbReference type="SFLD" id="SFLDG00358">
    <property type="entry name" value="Main_(cytGST)"/>
    <property type="match status" value="1"/>
</dbReference>
<dbReference type="CDD" id="cd03191">
    <property type="entry name" value="GST_C_Zeta"/>
    <property type="match status" value="1"/>
</dbReference>
<keyword evidence="4" id="KW-0413">Isomerase</keyword>
<comment type="similarity">
    <text evidence="1">Belongs to the GST superfamily. Zeta family.</text>
</comment>
<comment type="caution">
    <text evidence="4">The sequence shown here is derived from an EMBL/GenBank/DDBJ whole genome shotgun (WGS) entry which is preliminary data.</text>
</comment>
<gene>
    <name evidence="4" type="ORF">LCOR_10615.1</name>
</gene>
<dbReference type="FunFam" id="1.20.1050.10:FF:000010">
    <property type="entry name" value="Maleylacetoacetate isomerase isoform 1"/>
    <property type="match status" value="1"/>
</dbReference>
<dbReference type="AlphaFoldDB" id="A0A068SCT5"/>
<dbReference type="SUPFAM" id="SSF52833">
    <property type="entry name" value="Thioredoxin-like"/>
    <property type="match status" value="1"/>
</dbReference>
<dbReference type="InterPro" id="IPR040079">
    <property type="entry name" value="Glutathione_S-Trfase"/>
</dbReference>
<dbReference type="Gene3D" id="1.20.1050.10">
    <property type="match status" value="1"/>
</dbReference>
<protein>
    <submittedName>
        <fullName evidence="4">Maleylacetoacetate isomerase</fullName>
    </submittedName>
</protein>
<evidence type="ECO:0000259" key="3">
    <source>
        <dbReference type="PROSITE" id="PS50405"/>
    </source>
</evidence>
<dbReference type="GO" id="GO:0006749">
    <property type="term" value="P:glutathione metabolic process"/>
    <property type="evidence" value="ECO:0007669"/>
    <property type="project" value="TreeGrafter"/>
</dbReference>
<dbReference type="GO" id="GO:0004364">
    <property type="term" value="F:glutathione transferase activity"/>
    <property type="evidence" value="ECO:0007669"/>
    <property type="project" value="TreeGrafter"/>
</dbReference>
<dbReference type="InterPro" id="IPR036249">
    <property type="entry name" value="Thioredoxin-like_sf"/>
</dbReference>
<dbReference type="Pfam" id="PF14497">
    <property type="entry name" value="GST_C_3"/>
    <property type="match status" value="1"/>
</dbReference>
<sequence>MSSNDQKPILYGYFRSGTSWRARTILAWKGIEYENRFVDLAKLKNNEDDYIKVNPSRRVPTYITPDGRALTQSMAILEYIEETHPERPLYPKDPFQRAQVRELCNEVACDIHPIQNNSVQAYVAGKDMTKREEWARHFIARGFEGIEKRLGKEAGKFAYGDEITMADVVLVPQYYNALRFKLDMSAFPTIERVCKNAMAVPEFIQSSPQQQPDCPPEFKQ</sequence>
<dbReference type="NCBIfam" id="TIGR01262">
    <property type="entry name" value="maiA"/>
    <property type="match status" value="1"/>
</dbReference>
<dbReference type="STRING" id="1263082.A0A068SCT5"/>
<dbReference type="SUPFAM" id="SSF47616">
    <property type="entry name" value="GST C-terminal domain-like"/>
    <property type="match status" value="1"/>
</dbReference>
<dbReference type="InterPro" id="IPR010987">
    <property type="entry name" value="Glutathione-S-Trfase_C-like"/>
</dbReference>
<dbReference type="GO" id="GO:0006559">
    <property type="term" value="P:L-phenylalanine catabolic process"/>
    <property type="evidence" value="ECO:0007669"/>
    <property type="project" value="TreeGrafter"/>
</dbReference>
<feature type="domain" description="GST C-terminal" evidence="3">
    <location>
        <begin position="93"/>
        <end position="216"/>
    </location>
</feature>
<dbReference type="InterPro" id="IPR004046">
    <property type="entry name" value="GST_C"/>
</dbReference>
<dbReference type="InterPro" id="IPR034330">
    <property type="entry name" value="GST_Zeta_C"/>
</dbReference>
<reference evidence="4" key="1">
    <citation type="submission" date="2013-08" db="EMBL/GenBank/DDBJ databases">
        <title>Gene expansion shapes genome architecture in the human pathogen Lichtheimia corymbifera: an evolutionary genomics analysis in the ancient terrestrial Mucorales (Mucoromycotina).</title>
        <authorList>
            <person name="Schwartze V.U."/>
            <person name="Winter S."/>
            <person name="Shelest E."/>
            <person name="Marcet-Houben M."/>
            <person name="Horn F."/>
            <person name="Wehner S."/>
            <person name="Hoffmann K."/>
            <person name="Riege K."/>
            <person name="Sammeth M."/>
            <person name="Nowrousian M."/>
            <person name="Valiante V."/>
            <person name="Linde J."/>
            <person name="Jacobsen I.D."/>
            <person name="Marz M."/>
            <person name="Brakhage A.A."/>
            <person name="Gabaldon T."/>
            <person name="Bocker S."/>
            <person name="Voigt K."/>
        </authorList>
    </citation>
    <scope>NUCLEOTIDE SEQUENCE [LARGE SCALE GENOMIC DNA]</scope>
    <source>
        <strain evidence="4">FSU 9682</strain>
    </source>
</reference>
<organism evidence="4 5">
    <name type="scientific">Lichtheimia corymbifera JMRC:FSU:9682</name>
    <dbReference type="NCBI Taxonomy" id="1263082"/>
    <lineage>
        <taxon>Eukaryota</taxon>
        <taxon>Fungi</taxon>
        <taxon>Fungi incertae sedis</taxon>
        <taxon>Mucoromycota</taxon>
        <taxon>Mucoromycotina</taxon>
        <taxon>Mucoromycetes</taxon>
        <taxon>Mucorales</taxon>
        <taxon>Lichtheimiaceae</taxon>
        <taxon>Lichtheimia</taxon>
    </lineage>
</organism>
<dbReference type="EMBL" id="CBTN010000075">
    <property type="protein sequence ID" value="CDH59810.1"/>
    <property type="molecule type" value="Genomic_DNA"/>
</dbReference>
<dbReference type="PANTHER" id="PTHR42673:SF4">
    <property type="entry name" value="MALEYLACETOACETATE ISOMERASE"/>
    <property type="match status" value="1"/>
</dbReference>
<name>A0A068SCT5_9FUNG</name>
<proteinExistence type="inferred from homology"/>
<dbReference type="VEuPathDB" id="FungiDB:LCOR_10615.1"/>
<dbReference type="InterPro" id="IPR004045">
    <property type="entry name" value="Glutathione_S-Trfase_N"/>
</dbReference>
<accession>A0A068SCT5</accession>
<dbReference type="OrthoDB" id="202840at2759"/>
<keyword evidence="5" id="KW-1185">Reference proteome</keyword>
<dbReference type="Proteomes" id="UP000027586">
    <property type="component" value="Unassembled WGS sequence"/>
</dbReference>
<dbReference type="GO" id="GO:0016034">
    <property type="term" value="F:maleylacetoacetate isomerase activity"/>
    <property type="evidence" value="ECO:0007669"/>
    <property type="project" value="TreeGrafter"/>
</dbReference>
<dbReference type="Gene3D" id="3.40.30.10">
    <property type="entry name" value="Glutaredoxin"/>
    <property type="match status" value="1"/>
</dbReference>
<dbReference type="SFLD" id="SFLDS00019">
    <property type="entry name" value="Glutathione_Transferase_(cytos"/>
    <property type="match status" value="1"/>
</dbReference>
<dbReference type="PANTHER" id="PTHR42673">
    <property type="entry name" value="MALEYLACETOACETATE ISOMERASE"/>
    <property type="match status" value="1"/>
</dbReference>
<evidence type="ECO:0000259" key="2">
    <source>
        <dbReference type="PROSITE" id="PS50404"/>
    </source>
</evidence>
<dbReference type="Pfam" id="PF02798">
    <property type="entry name" value="GST_N"/>
    <property type="match status" value="1"/>
</dbReference>
<evidence type="ECO:0000313" key="4">
    <source>
        <dbReference type="EMBL" id="CDH59810.1"/>
    </source>
</evidence>